<keyword evidence="10 18" id="KW-0067">ATP-binding</keyword>
<protein>
    <recommendedName>
        <fullName evidence="18">Receptor-like serine/threonine-protein kinase</fullName>
        <ecNumber evidence="18">2.7.11.1</ecNumber>
    </recommendedName>
</protein>
<dbReference type="Gene3D" id="2.90.10.10">
    <property type="entry name" value="Bulb-type lectin domain"/>
    <property type="match status" value="1"/>
</dbReference>
<dbReference type="GO" id="GO:0005886">
    <property type="term" value="C:plasma membrane"/>
    <property type="evidence" value="ECO:0000318"/>
    <property type="project" value="GO_Central"/>
</dbReference>
<dbReference type="InterPro" id="IPR000858">
    <property type="entry name" value="S_locus_glycoprot_dom"/>
</dbReference>
<dbReference type="PROSITE" id="PS50927">
    <property type="entry name" value="BULB_LECTIN"/>
    <property type="match status" value="1"/>
</dbReference>
<dbReference type="FunFam" id="3.30.200.20:FF:000330">
    <property type="entry name" value="G-type lectin S-receptor-like serine/threonine-protein kinase At4g03230"/>
    <property type="match status" value="1"/>
</dbReference>
<accession>A0A9R1UTG2</accession>
<dbReference type="GO" id="GO:0004674">
    <property type="term" value="F:protein serine/threonine kinase activity"/>
    <property type="evidence" value="ECO:0000318"/>
    <property type="project" value="GO_Central"/>
</dbReference>
<keyword evidence="8 18" id="KW-0547">Nucleotide-binding</keyword>
<dbReference type="Pfam" id="PF08276">
    <property type="entry name" value="PAN_2"/>
    <property type="match status" value="1"/>
</dbReference>
<dbReference type="FunFam" id="1.10.510.10:FF:000060">
    <property type="entry name" value="G-type lectin S-receptor-like serine/threonine-protein kinase"/>
    <property type="match status" value="1"/>
</dbReference>
<proteinExistence type="inferred from homology"/>
<dbReference type="Pfam" id="PF01453">
    <property type="entry name" value="B_lectin"/>
    <property type="match status" value="1"/>
</dbReference>
<dbReference type="PANTHER" id="PTHR27002">
    <property type="entry name" value="RECEPTOR-LIKE SERINE/THREONINE-PROTEIN KINASE SD1-8"/>
    <property type="match status" value="1"/>
</dbReference>
<dbReference type="GO" id="GO:0005524">
    <property type="term" value="F:ATP binding"/>
    <property type="evidence" value="ECO:0007669"/>
    <property type="project" value="UniProtKB-KW"/>
</dbReference>
<dbReference type="CDD" id="cd00028">
    <property type="entry name" value="B_lectin"/>
    <property type="match status" value="1"/>
</dbReference>
<evidence type="ECO:0000259" key="23">
    <source>
        <dbReference type="PROSITE" id="PS50948"/>
    </source>
</evidence>
<feature type="domain" description="Protein kinase" evidence="21">
    <location>
        <begin position="552"/>
        <end position="838"/>
    </location>
</feature>
<comment type="subcellular location">
    <subcellularLocation>
        <location evidence="1">Cell membrane</location>
        <topology evidence="1">Single-pass type I membrane protein</topology>
    </subcellularLocation>
</comment>
<keyword evidence="7" id="KW-0430">Lectin</keyword>
<evidence type="ECO:0000256" key="8">
    <source>
        <dbReference type="ARBA" id="ARBA00022741"/>
    </source>
</evidence>
<evidence type="ECO:0000256" key="12">
    <source>
        <dbReference type="ARBA" id="ARBA00023136"/>
    </source>
</evidence>
<dbReference type="GO" id="GO:0030246">
    <property type="term" value="F:carbohydrate binding"/>
    <property type="evidence" value="ECO:0007669"/>
    <property type="project" value="UniProtKB-KW"/>
</dbReference>
<evidence type="ECO:0000259" key="21">
    <source>
        <dbReference type="PROSITE" id="PS50011"/>
    </source>
</evidence>
<dbReference type="SMART" id="SM00220">
    <property type="entry name" value="S_TKc"/>
    <property type="match status" value="1"/>
</dbReference>
<evidence type="ECO:0000313" key="24">
    <source>
        <dbReference type="EMBL" id="KAJ0192536.1"/>
    </source>
</evidence>
<evidence type="ECO:0000256" key="9">
    <source>
        <dbReference type="ARBA" id="ARBA00022777"/>
    </source>
</evidence>
<dbReference type="AlphaFoldDB" id="A0A9R1UTG2"/>
<dbReference type="Proteomes" id="UP000235145">
    <property type="component" value="Unassembled WGS sequence"/>
</dbReference>
<dbReference type="SMART" id="SM00108">
    <property type="entry name" value="B_lectin"/>
    <property type="match status" value="1"/>
</dbReference>
<dbReference type="EMBL" id="NBSK02000008">
    <property type="protein sequence ID" value="KAJ0192536.1"/>
    <property type="molecule type" value="Genomic_DNA"/>
</dbReference>
<dbReference type="Gene3D" id="1.10.510.10">
    <property type="entry name" value="Transferase(Phosphotransferase) domain 1"/>
    <property type="match status" value="1"/>
</dbReference>
<keyword evidence="25" id="KW-1185">Reference proteome</keyword>
<dbReference type="Pfam" id="PF00954">
    <property type="entry name" value="S_locus_glycop"/>
    <property type="match status" value="1"/>
</dbReference>
<evidence type="ECO:0000256" key="3">
    <source>
        <dbReference type="ARBA" id="ARBA00022527"/>
    </source>
</evidence>
<evidence type="ECO:0000256" key="14">
    <source>
        <dbReference type="ARBA" id="ARBA00023170"/>
    </source>
</evidence>
<comment type="catalytic activity">
    <reaction evidence="17 18">
        <text>L-seryl-[protein] + ATP = O-phospho-L-seryl-[protein] + ADP + H(+)</text>
        <dbReference type="Rhea" id="RHEA:17989"/>
        <dbReference type="Rhea" id="RHEA-COMP:9863"/>
        <dbReference type="Rhea" id="RHEA-COMP:11604"/>
        <dbReference type="ChEBI" id="CHEBI:15378"/>
        <dbReference type="ChEBI" id="CHEBI:29999"/>
        <dbReference type="ChEBI" id="CHEBI:30616"/>
        <dbReference type="ChEBI" id="CHEBI:83421"/>
        <dbReference type="ChEBI" id="CHEBI:456216"/>
        <dbReference type="EC" id="2.7.11.1"/>
    </reaction>
</comment>
<organism evidence="24 25">
    <name type="scientific">Lactuca sativa</name>
    <name type="common">Garden lettuce</name>
    <dbReference type="NCBI Taxonomy" id="4236"/>
    <lineage>
        <taxon>Eukaryota</taxon>
        <taxon>Viridiplantae</taxon>
        <taxon>Streptophyta</taxon>
        <taxon>Embryophyta</taxon>
        <taxon>Tracheophyta</taxon>
        <taxon>Spermatophyta</taxon>
        <taxon>Magnoliopsida</taxon>
        <taxon>eudicotyledons</taxon>
        <taxon>Gunneridae</taxon>
        <taxon>Pentapetalae</taxon>
        <taxon>asterids</taxon>
        <taxon>campanulids</taxon>
        <taxon>Asterales</taxon>
        <taxon>Asteraceae</taxon>
        <taxon>Cichorioideae</taxon>
        <taxon>Cichorieae</taxon>
        <taxon>Lactucinae</taxon>
        <taxon>Lactuca</taxon>
    </lineage>
</organism>
<keyword evidence="14" id="KW-0675">Receptor</keyword>
<evidence type="ECO:0000256" key="4">
    <source>
        <dbReference type="ARBA" id="ARBA00022679"/>
    </source>
</evidence>
<keyword evidence="9 18" id="KW-0418">Kinase</keyword>
<name>A0A9R1UTG2_LACSA</name>
<evidence type="ECO:0000256" key="16">
    <source>
        <dbReference type="ARBA" id="ARBA00047899"/>
    </source>
</evidence>
<keyword evidence="6" id="KW-0732">Signal</keyword>
<dbReference type="CDD" id="cd01098">
    <property type="entry name" value="PAN_AP_plant"/>
    <property type="match status" value="1"/>
</dbReference>
<evidence type="ECO:0000256" key="2">
    <source>
        <dbReference type="ARBA" id="ARBA00022475"/>
    </source>
</evidence>
<feature type="domain" description="Bulb-type lectin" evidence="22">
    <location>
        <begin position="29"/>
        <end position="151"/>
    </location>
</feature>
<dbReference type="PROSITE" id="PS50011">
    <property type="entry name" value="PROTEIN_KINASE_DOM"/>
    <property type="match status" value="1"/>
</dbReference>
<feature type="domain" description="Apple" evidence="23">
    <location>
        <begin position="356"/>
        <end position="446"/>
    </location>
</feature>
<dbReference type="OrthoDB" id="1741851at2759"/>
<feature type="transmembrane region" description="Helical" evidence="20">
    <location>
        <begin position="474"/>
        <end position="497"/>
    </location>
</feature>
<comment type="catalytic activity">
    <reaction evidence="16 18">
        <text>L-threonyl-[protein] + ATP = O-phospho-L-threonyl-[protein] + ADP + H(+)</text>
        <dbReference type="Rhea" id="RHEA:46608"/>
        <dbReference type="Rhea" id="RHEA-COMP:11060"/>
        <dbReference type="Rhea" id="RHEA-COMP:11605"/>
        <dbReference type="ChEBI" id="CHEBI:15378"/>
        <dbReference type="ChEBI" id="CHEBI:30013"/>
        <dbReference type="ChEBI" id="CHEBI:30616"/>
        <dbReference type="ChEBI" id="CHEBI:61977"/>
        <dbReference type="ChEBI" id="CHEBI:456216"/>
        <dbReference type="EC" id="2.7.11.1"/>
    </reaction>
</comment>
<keyword evidence="3 18" id="KW-0723">Serine/threonine-protein kinase</keyword>
<evidence type="ECO:0000256" key="20">
    <source>
        <dbReference type="SAM" id="Phobius"/>
    </source>
</evidence>
<dbReference type="InterPro" id="IPR001480">
    <property type="entry name" value="Bulb-type_lectin_dom"/>
</dbReference>
<evidence type="ECO:0000256" key="17">
    <source>
        <dbReference type="ARBA" id="ARBA00048679"/>
    </source>
</evidence>
<evidence type="ECO:0000256" key="10">
    <source>
        <dbReference type="ARBA" id="ARBA00022840"/>
    </source>
</evidence>
<evidence type="ECO:0000256" key="7">
    <source>
        <dbReference type="ARBA" id="ARBA00022734"/>
    </source>
</evidence>
<evidence type="ECO:0000256" key="6">
    <source>
        <dbReference type="ARBA" id="ARBA00022729"/>
    </source>
</evidence>
<keyword evidence="4 18" id="KW-0808">Transferase</keyword>
<dbReference type="SUPFAM" id="SSF56112">
    <property type="entry name" value="Protein kinase-like (PK-like)"/>
    <property type="match status" value="1"/>
</dbReference>
<keyword evidence="2" id="KW-1003">Cell membrane</keyword>
<dbReference type="Pfam" id="PF07714">
    <property type="entry name" value="PK_Tyr_Ser-Thr"/>
    <property type="match status" value="1"/>
</dbReference>
<dbReference type="InterPro" id="IPR036426">
    <property type="entry name" value="Bulb-type_lectin_dom_sf"/>
</dbReference>
<feature type="region of interest" description="Disordered" evidence="19">
    <location>
        <begin position="839"/>
        <end position="858"/>
    </location>
</feature>
<evidence type="ECO:0000256" key="15">
    <source>
        <dbReference type="ARBA" id="ARBA00023180"/>
    </source>
</evidence>
<evidence type="ECO:0000256" key="1">
    <source>
        <dbReference type="ARBA" id="ARBA00004251"/>
    </source>
</evidence>
<keyword evidence="11 20" id="KW-1133">Transmembrane helix</keyword>
<dbReference type="PANTHER" id="PTHR27002:SF1086">
    <property type="entry name" value="BULB-TYPE LECTIN DOMAIN-CONTAINING PROTEIN-RELATED"/>
    <property type="match status" value="1"/>
</dbReference>
<dbReference type="InterPro" id="IPR000719">
    <property type="entry name" value="Prot_kinase_dom"/>
</dbReference>
<evidence type="ECO:0000256" key="18">
    <source>
        <dbReference type="PIRNR" id="PIRNR000641"/>
    </source>
</evidence>
<dbReference type="EC" id="2.7.11.1" evidence="18"/>
<dbReference type="InterPro" id="IPR003609">
    <property type="entry name" value="Pan_app"/>
</dbReference>
<dbReference type="GO" id="GO:0006955">
    <property type="term" value="P:immune response"/>
    <property type="evidence" value="ECO:0000318"/>
    <property type="project" value="GO_Central"/>
</dbReference>
<comment type="caution">
    <text evidence="24">The sequence shown here is derived from an EMBL/GenBank/DDBJ whole genome shotgun (WGS) entry which is preliminary data.</text>
</comment>
<evidence type="ECO:0000259" key="22">
    <source>
        <dbReference type="PROSITE" id="PS50927"/>
    </source>
</evidence>
<dbReference type="PIRSF" id="PIRSF000641">
    <property type="entry name" value="SRK"/>
    <property type="match status" value="1"/>
</dbReference>
<keyword evidence="13" id="KW-1015">Disulfide bond</keyword>
<dbReference type="PROSITE" id="PS50948">
    <property type="entry name" value="PAN"/>
    <property type="match status" value="1"/>
</dbReference>
<dbReference type="Gene3D" id="3.30.200.20">
    <property type="entry name" value="Phosphorylase Kinase, domain 1"/>
    <property type="match status" value="1"/>
</dbReference>
<evidence type="ECO:0000256" key="13">
    <source>
        <dbReference type="ARBA" id="ARBA00023157"/>
    </source>
</evidence>
<dbReference type="SUPFAM" id="SSF51110">
    <property type="entry name" value="alpha-D-mannose-specific plant lectins"/>
    <property type="match status" value="1"/>
</dbReference>
<dbReference type="GO" id="GO:0048544">
    <property type="term" value="P:recognition of pollen"/>
    <property type="evidence" value="ECO:0007669"/>
    <property type="project" value="InterPro"/>
</dbReference>
<comment type="similarity">
    <text evidence="18">Belongs to the protein kinase superfamily. Ser/Thr protein kinase family.</text>
</comment>
<dbReference type="InterPro" id="IPR008271">
    <property type="entry name" value="Ser/Thr_kinase_AS"/>
</dbReference>
<dbReference type="InterPro" id="IPR011009">
    <property type="entry name" value="Kinase-like_dom_sf"/>
</dbReference>
<evidence type="ECO:0000256" key="5">
    <source>
        <dbReference type="ARBA" id="ARBA00022692"/>
    </source>
</evidence>
<reference evidence="24 25" key="1">
    <citation type="journal article" date="2017" name="Nat. Commun.">
        <title>Genome assembly with in vitro proximity ligation data and whole-genome triplication in lettuce.</title>
        <authorList>
            <person name="Reyes-Chin-Wo S."/>
            <person name="Wang Z."/>
            <person name="Yang X."/>
            <person name="Kozik A."/>
            <person name="Arikit S."/>
            <person name="Song C."/>
            <person name="Xia L."/>
            <person name="Froenicke L."/>
            <person name="Lavelle D.O."/>
            <person name="Truco M.J."/>
            <person name="Xia R."/>
            <person name="Zhu S."/>
            <person name="Xu C."/>
            <person name="Xu H."/>
            <person name="Xu X."/>
            <person name="Cox K."/>
            <person name="Korf I."/>
            <person name="Meyers B.C."/>
            <person name="Michelmore R.W."/>
        </authorList>
    </citation>
    <scope>NUCLEOTIDE SEQUENCE [LARGE SCALE GENOMIC DNA]</scope>
    <source>
        <strain evidence="25">cv. Salinas</strain>
        <tissue evidence="24">Seedlings</tissue>
    </source>
</reference>
<dbReference type="CDD" id="cd14066">
    <property type="entry name" value="STKc_IRAK"/>
    <property type="match status" value="1"/>
</dbReference>
<sequence>MISSVTNTEIISLYTLILVCCCCYCISAKDNITTGEFINDGPDYLESSGKKFQMGFFPHGKTEVRRYVGIWYTMDPKTVVWVANRDNPLMDSTGILTVAEDGSAKLLNGKQVEYFSTDTSDGASSTALKLLDNGNAILINVISGNILWQSFQTPTDTLLPGMKMVDNNLKLTSWKSREDPGSGSFEFQQDPGTNRYFILEESTKLRWKSGNMSTKSFDENQIFSQAFQLLSNTTTDTRTIFKSGDKKRCSVRSSNCTGSTDKIVYNESYWVIEPYSRLVMNHTGHIQYFSWHQEENKSHWILDWQEPKDNCSVYKVCGSFGICNQNNSVMCSCLPEFEPNSPDEYRAGCKRTSEICLPGTNDTFLTRTMISMDDTTLPFYKSENESACKKKCLKDCQCLAYSYISQNKLGGLVDESRNVESGCWIWNSEPDNLRENGAHNISFRVSKLSKGRIISPPPEQEPKPTEKSSFVKRVLAIVIIVSTLVLLSLCGISYILYKRLMNRRENNELHSNDTRRRMKELLDPDHSKEDDREGIDVPYFELESIIAATDDFSEKNMLGQGGFGPVYKGKLPGGEEIAVKRLSSLSGQGLQEFKNEVMLIAKLQHRNLVRLLGYCIKGEEQILLYEYMPNRSLDTFIFDRTLCASLDWKMRFEIIMGIARGLNYLHHDSRLRVIHRDLKTSNILLDEDMNPKISDFGLAKIVKGKDMEAMTNRVIGTFGYMSPEYALDGLFSVKSDVFSFGVVMLEIVSGTKNTGFYQSQRSLSLLGHAWNLWREDKPFELMDKVLIESCNSSEVLKCINIGLLCVQGDPDDRPTMTKVVLMLGGDIVTLPTPKEPAFIARKDNATSSSSSSYKTDTQSKNMLTITKLDGR</sequence>
<evidence type="ECO:0000313" key="25">
    <source>
        <dbReference type="Proteomes" id="UP000235145"/>
    </source>
</evidence>
<dbReference type="InterPro" id="IPR024171">
    <property type="entry name" value="SRK-like_kinase"/>
</dbReference>
<keyword evidence="5 20" id="KW-0812">Transmembrane</keyword>
<evidence type="ECO:0000256" key="11">
    <source>
        <dbReference type="ARBA" id="ARBA00022989"/>
    </source>
</evidence>
<gene>
    <name evidence="24" type="ORF">LSAT_V11C800440120</name>
</gene>
<dbReference type="GO" id="GO:0007165">
    <property type="term" value="P:signal transduction"/>
    <property type="evidence" value="ECO:0000318"/>
    <property type="project" value="GO_Central"/>
</dbReference>
<keyword evidence="12 20" id="KW-0472">Membrane</keyword>
<evidence type="ECO:0000256" key="19">
    <source>
        <dbReference type="SAM" id="MobiDB-lite"/>
    </source>
</evidence>
<keyword evidence="15" id="KW-0325">Glycoprotein</keyword>
<dbReference type="InterPro" id="IPR001245">
    <property type="entry name" value="Ser-Thr/Tyr_kinase_cat_dom"/>
</dbReference>
<dbReference type="PROSITE" id="PS00108">
    <property type="entry name" value="PROTEIN_KINASE_ST"/>
    <property type="match status" value="1"/>
</dbReference>